<dbReference type="RefSeq" id="WP_035963802.1">
    <property type="nucleotide sequence ID" value="NZ_JROM01000021.1"/>
</dbReference>
<name>A0A0B0DAX3_9MICC</name>
<reference evidence="2 3" key="1">
    <citation type="submission" date="2014-09" db="EMBL/GenBank/DDBJ databases">
        <title>High-quality draft genome sequence of Kocuria marina SO9-6, an actinobacterium isolated from a copper mine.</title>
        <authorList>
            <person name="Castro D.B."/>
            <person name="Pereira L.B."/>
            <person name="Silva M.V."/>
            <person name="Silva B.P."/>
            <person name="Zanardi B.R."/>
            <person name="Carlos C."/>
            <person name="Belgini D.R."/>
            <person name="Limache E.G."/>
            <person name="Lacerda G.V."/>
            <person name="Nery M.B."/>
            <person name="Gomes M.B."/>
            <person name="Souza S."/>
            <person name="Silva T.M."/>
            <person name="Rodrigues V.D."/>
            <person name="Paulino L.C."/>
            <person name="Vicentini R."/>
            <person name="Ferraz L.F."/>
            <person name="Ottoboni L.M."/>
        </authorList>
    </citation>
    <scope>NUCLEOTIDE SEQUENCE [LARGE SCALE GENOMIC DNA]</scope>
    <source>
        <strain evidence="2 3">SO9-6</strain>
    </source>
</reference>
<dbReference type="eggNOG" id="COG4842">
    <property type="taxonomic scope" value="Bacteria"/>
</dbReference>
<dbReference type="InterPro" id="IPR010310">
    <property type="entry name" value="T7SS_ESAT-6-like"/>
</dbReference>
<dbReference type="InterPro" id="IPR036689">
    <property type="entry name" value="ESAT-6-like_sf"/>
</dbReference>
<dbReference type="NCBIfam" id="TIGR03930">
    <property type="entry name" value="WXG100_ESAT6"/>
    <property type="match status" value="1"/>
</dbReference>
<evidence type="ECO:0000256" key="1">
    <source>
        <dbReference type="RuleBase" id="RU362001"/>
    </source>
</evidence>
<accession>A0A0B0DAX3</accession>
<comment type="similarity">
    <text evidence="1">Belongs to the WXG100 family.</text>
</comment>
<comment type="caution">
    <text evidence="2">The sequence shown here is derived from an EMBL/GenBank/DDBJ whole genome shotgun (WGS) entry which is preliminary data.</text>
</comment>
<organism evidence="2 3">
    <name type="scientific">Kocuria marina</name>
    <dbReference type="NCBI Taxonomy" id="223184"/>
    <lineage>
        <taxon>Bacteria</taxon>
        <taxon>Bacillati</taxon>
        <taxon>Actinomycetota</taxon>
        <taxon>Actinomycetes</taxon>
        <taxon>Micrococcales</taxon>
        <taxon>Micrococcaceae</taxon>
        <taxon>Kocuria</taxon>
    </lineage>
</organism>
<gene>
    <name evidence="2" type="ORF">AS25_07220</name>
</gene>
<proteinExistence type="inferred from homology"/>
<evidence type="ECO:0000313" key="2">
    <source>
        <dbReference type="EMBL" id="KHE74558.1"/>
    </source>
</evidence>
<evidence type="ECO:0000313" key="3">
    <source>
        <dbReference type="Proteomes" id="UP000030664"/>
    </source>
</evidence>
<dbReference type="STRING" id="223184.AS25_07220"/>
<dbReference type="SUPFAM" id="SSF140453">
    <property type="entry name" value="EsxAB dimer-like"/>
    <property type="match status" value="1"/>
</dbReference>
<dbReference type="AlphaFoldDB" id="A0A0B0DAX3"/>
<sequence>MAHFVVDSDTIAAKSQQAHGHIERLSSEVNGMSATLADLQASWTGTASASFQEAFRSWRAAQAQMEQAVAQINQALATAGTQYAETEAANARMFAG</sequence>
<dbReference type="Gene3D" id="1.10.287.1060">
    <property type="entry name" value="ESAT-6-like"/>
    <property type="match status" value="1"/>
</dbReference>
<protein>
    <recommendedName>
        <fullName evidence="1">ESAT-6-like protein</fullName>
    </recommendedName>
</protein>
<dbReference type="EMBL" id="JROM01000021">
    <property type="protein sequence ID" value="KHE74558.1"/>
    <property type="molecule type" value="Genomic_DNA"/>
</dbReference>
<dbReference type="Pfam" id="PF06013">
    <property type="entry name" value="WXG100"/>
    <property type="match status" value="1"/>
</dbReference>
<dbReference type="Proteomes" id="UP000030664">
    <property type="component" value="Unassembled WGS sequence"/>
</dbReference>